<evidence type="ECO:0000313" key="2">
    <source>
        <dbReference type="Proteomes" id="UP000570474"/>
    </source>
</evidence>
<reference evidence="1 2" key="1">
    <citation type="submission" date="2020-04" db="EMBL/GenBank/DDBJ databases">
        <authorList>
            <person name="Yin C."/>
        </authorList>
    </citation>
    <scope>NUCLEOTIDE SEQUENCE [LARGE SCALE GENOMIC DNA]</scope>
    <source>
        <strain evidence="1 2">Ae27</strain>
    </source>
</reference>
<feature type="non-terminal residue" evidence="1">
    <location>
        <position position="116"/>
    </location>
</feature>
<name>A0A847S1F2_9BACT</name>
<feature type="non-terminal residue" evidence="1">
    <location>
        <position position="1"/>
    </location>
</feature>
<keyword evidence="2" id="KW-1185">Reference proteome</keyword>
<comment type="caution">
    <text evidence="1">The sequence shown here is derived from an EMBL/GenBank/DDBJ whole genome shotgun (WGS) entry which is preliminary data.</text>
</comment>
<sequence>SVTLQWTVTNTFKSSCTASDQIILTNTEALTESKAGSDITQCGNNVFQLNANAPKPTETGTWSGTGVSFSNPNAPDAIATLTTSTPQTVTVTWTISNGVCANSTSSIKLVLNAAPT</sequence>
<dbReference type="Proteomes" id="UP000570474">
    <property type="component" value="Unassembled WGS sequence"/>
</dbReference>
<dbReference type="RefSeq" id="WP_168875212.1">
    <property type="nucleotide sequence ID" value="NZ_JABAIA010000032.1"/>
</dbReference>
<gene>
    <name evidence="1" type="ORF">HGH92_33510</name>
</gene>
<evidence type="ECO:0000313" key="1">
    <source>
        <dbReference type="EMBL" id="NLR69252.1"/>
    </source>
</evidence>
<dbReference type="EMBL" id="JABAIA010000032">
    <property type="protein sequence ID" value="NLR69252.1"/>
    <property type="molecule type" value="Genomic_DNA"/>
</dbReference>
<protein>
    <recommendedName>
        <fullName evidence="3">Adhesin</fullName>
    </recommendedName>
</protein>
<evidence type="ECO:0008006" key="3">
    <source>
        <dbReference type="Google" id="ProtNLM"/>
    </source>
</evidence>
<proteinExistence type="predicted"/>
<organism evidence="1 2">
    <name type="scientific">Chitinophaga varians</name>
    <dbReference type="NCBI Taxonomy" id="2202339"/>
    <lineage>
        <taxon>Bacteria</taxon>
        <taxon>Pseudomonadati</taxon>
        <taxon>Bacteroidota</taxon>
        <taxon>Chitinophagia</taxon>
        <taxon>Chitinophagales</taxon>
        <taxon>Chitinophagaceae</taxon>
        <taxon>Chitinophaga</taxon>
    </lineage>
</organism>
<accession>A0A847S1F2</accession>
<dbReference type="AlphaFoldDB" id="A0A847S1F2"/>